<reference evidence="2 3" key="1">
    <citation type="submission" date="2024-05" db="EMBL/GenBank/DDBJ databases">
        <title>Genome Sequence and Characterization of the New Strain Purple Sulfur Bacterium of Genus Thioalkalicoccus.</title>
        <authorList>
            <person name="Bryantseva I.A."/>
            <person name="Kyndt J.A."/>
            <person name="Imhoff J.F."/>
        </authorList>
    </citation>
    <scope>NUCLEOTIDE SEQUENCE [LARGE SCALE GENOMIC DNA]</scope>
    <source>
        <strain evidence="2 3">Um2</strain>
    </source>
</reference>
<accession>A0ABV4BCB9</accession>
<organism evidence="2 3">
    <name type="scientific">Thioalkalicoccus limnaeus</name>
    <dbReference type="NCBI Taxonomy" id="120681"/>
    <lineage>
        <taxon>Bacteria</taxon>
        <taxon>Pseudomonadati</taxon>
        <taxon>Pseudomonadota</taxon>
        <taxon>Gammaproteobacteria</taxon>
        <taxon>Chromatiales</taxon>
        <taxon>Chromatiaceae</taxon>
        <taxon>Thioalkalicoccus</taxon>
    </lineage>
</organism>
<dbReference type="EMBL" id="JBDKXB010000006">
    <property type="protein sequence ID" value="MEY6432153.1"/>
    <property type="molecule type" value="Genomic_DNA"/>
</dbReference>
<name>A0ABV4BCB9_9GAMM</name>
<dbReference type="Proteomes" id="UP001564408">
    <property type="component" value="Unassembled WGS sequence"/>
</dbReference>
<dbReference type="RefSeq" id="WP_369666537.1">
    <property type="nucleotide sequence ID" value="NZ_JBDKXB010000006.1"/>
</dbReference>
<proteinExistence type="predicted"/>
<protein>
    <submittedName>
        <fullName evidence="2">Type II toxin-antitoxin system VapC family toxin</fullName>
    </submittedName>
</protein>
<evidence type="ECO:0000259" key="1">
    <source>
        <dbReference type="Pfam" id="PF01850"/>
    </source>
</evidence>
<dbReference type="Pfam" id="PF01850">
    <property type="entry name" value="PIN"/>
    <property type="match status" value="1"/>
</dbReference>
<dbReference type="SUPFAM" id="SSF88723">
    <property type="entry name" value="PIN domain-like"/>
    <property type="match status" value="1"/>
</dbReference>
<evidence type="ECO:0000313" key="2">
    <source>
        <dbReference type="EMBL" id="MEY6432153.1"/>
    </source>
</evidence>
<keyword evidence="3" id="KW-1185">Reference proteome</keyword>
<dbReference type="CDD" id="cd18687">
    <property type="entry name" value="PIN_VapC-like"/>
    <property type="match status" value="1"/>
</dbReference>
<evidence type="ECO:0000313" key="3">
    <source>
        <dbReference type="Proteomes" id="UP001564408"/>
    </source>
</evidence>
<comment type="caution">
    <text evidence="2">The sequence shown here is derived from an EMBL/GenBank/DDBJ whole genome shotgun (WGS) entry which is preliminary data.</text>
</comment>
<dbReference type="Gene3D" id="3.40.50.1010">
    <property type="entry name" value="5'-nuclease"/>
    <property type="match status" value="1"/>
</dbReference>
<gene>
    <name evidence="2" type="ORF">ABC977_06970</name>
</gene>
<feature type="domain" description="PIN" evidence="1">
    <location>
        <begin position="5"/>
        <end position="118"/>
    </location>
</feature>
<dbReference type="InterPro" id="IPR002716">
    <property type="entry name" value="PIN_dom"/>
</dbReference>
<dbReference type="InterPro" id="IPR029060">
    <property type="entry name" value="PIN-like_dom_sf"/>
</dbReference>
<sequence length="337" mass="38038">MTSRVYIETSVISYLAARPSRDLIVAAHQQISHEWWSMRHEWELSISALVIAEAKTGDADAAKRRLELIDGLQSLIIDDTASDIARQLVRRAALTEKAKEDALHIAVAAVHGMDYLLTWNCRHIANAKKRHLIESIYEMYGYQPPLICTPEELLGGENVVTPLLTSCIASAKSMPRVSISISMPLWRICAESKRNGRGRKSPRHQGHRKPTRRTARIAMLPSRMPPIDPTDSGEDLKADITYGIRPAAVRCGEERTIMNDDILDEVRAIREAHAAAFHFDLDAIYADIKQREMEHQAQGARFIDPPTTHRQVKSPYQGIRFGHRPCEEQRADQERSG</sequence>